<dbReference type="InterPro" id="IPR053038">
    <property type="entry name" value="RLP_Defense"/>
</dbReference>
<evidence type="ECO:0000313" key="1">
    <source>
        <dbReference type="EMBL" id="EED92231.1"/>
    </source>
</evidence>
<dbReference type="GeneID" id="7448436"/>
<dbReference type="STRING" id="35128.B8C1K6"/>
<dbReference type="InParanoid" id="B8C1K6"/>
<accession>B8C1K6</accession>
<dbReference type="HOGENOM" id="CLU_000288_18_15_1"/>
<dbReference type="EMBL" id="CM000642">
    <property type="protein sequence ID" value="EED92231.1"/>
    <property type="molecule type" value="Genomic_DNA"/>
</dbReference>
<dbReference type="KEGG" id="tps:THAPSDRAFT_262363"/>
<evidence type="ECO:0000313" key="2">
    <source>
        <dbReference type="Proteomes" id="UP000001449"/>
    </source>
</evidence>
<dbReference type="Gene3D" id="3.80.10.10">
    <property type="entry name" value="Ribonuclease Inhibitor"/>
    <property type="match status" value="1"/>
</dbReference>
<dbReference type="InterPro" id="IPR032675">
    <property type="entry name" value="LRR_dom_sf"/>
</dbReference>
<dbReference type="SUPFAM" id="SSF52058">
    <property type="entry name" value="L domain-like"/>
    <property type="match status" value="1"/>
</dbReference>
<protein>
    <submittedName>
        <fullName evidence="1">Uncharacterized protein</fullName>
    </submittedName>
</protein>
<dbReference type="eggNOG" id="KOG0619">
    <property type="taxonomic scope" value="Eukaryota"/>
</dbReference>
<proteinExistence type="predicted"/>
<dbReference type="PaxDb" id="35128-Thaps262363"/>
<organism evidence="1 2">
    <name type="scientific">Thalassiosira pseudonana</name>
    <name type="common">Marine diatom</name>
    <name type="synonym">Cyclotella nana</name>
    <dbReference type="NCBI Taxonomy" id="35128"/>
    <lineage>
        <taxon>Eukaryota</taxon>
        <taxon>Sar</taxon>
        <taxon>Stramenopiles</taxon>
        <taxon>Ochrophyta</taxon>
        <taxon>Bacillariophyta</taxon>
        <taxon>Coscinodiscophyceae</taxon>
        <taxon>Thalassiosirophycidae</taxon>
        <taxon>Thalassiosirales</taxon>
        <taxon>Thalassiosiraceae</taxon>
        <taxon>Thalassiosira</taxon>
    </lineage>
</organism>
<dbReference type="PANTHER" id="PTHR48064">
    <property type="entry name" value="OS01G0750400 PROTEIN"/>
    <property type="match status" value="1"/>
</dbReference>
<dbReference type="AlphaFoldDB" id="B8C1K6"/>
<name>B8C1K6_THAPS</name>
<reference evidence="1 2" key="2">
    <citation type="journal article" date="2008" name="Nature">
        <title>The Phaeodactylum genome reveals the evolutionary history of diatom genomes.</title>
        <authorList>
            <person name="Bowler C."/>
            <person name="Allen A.E."/>
            <person name="Badger J.H."/>
            <person name="Grimwood J."/>
            <person name="Jabbari K."/>
            <person name="Kuo A."/>
            <person name="Maheswari U."/>
            <person name="Martens C."/>
            <person name="Maumus F."/>
            <person name="Otillar R.P."/>
            <person name="Rayko E."/>
            <person name="Salamov A."/>
            <person name="Vandepoele K."/>
            <person name="Beszteri B."/>
            <person name="Gruber A."/>
            <person name="Heijde M."/>
            <person name="Katinka M."/>
            <person name="Mock T."/>
            <person name="Valentin K."/>
            <person name="Verret F."/>
            <person name="Berges J.A."/>
            <person name="Brownlee C."/>
            <person name="Cadoret J.P."/>
            <person name="Chiovitti A."/>
            <person name="Choi C.J."/>
            <person name="Coesel S."/>
            <person name="De Martino A."/>
            <person name="Detter J.C."/>
            <person name="Durkin C."/>
            <person name="Falciatore A."/>
            <person name="Fournet J."/>
            <person name="Haruta M."/>
            <person name="Huysman M.J."/>
            <person name="Jenkins B.D."/>
            <person name="Jiroutova K."/>
            <person name="Jorgensen R.E."/>
            <person name="Joubert Y."/>
            <person name="Kaplan A."/>
            <person name="Kroger N."/>
            <person name="Kroth P.G."/>
            <person name="La Roche J."/>
            <person name="Lindquist E."/>
            <person name="Lommer M."/>
            <person name="Martin-Jezequel V."/>
            <person name="Lopez P.J."/>
            <person name="Lucas S."/>
            <person name="Mangogna M."/>
            <person name="McGinnis K."/>
            <person name="Medlin L.K."/>
            <person name="Montsant A."/>
            <person name="Oudot-Le Secq M.P."/>
            <person name="Napoli C."/>
            <person name="Obornik M."/>
            <person name="Parker M.S."/>
            <person name="Petit J.L."/>
            <person name="Porcel B.M."/>
            <person name="Poulsen N."/>
            <person name="Robison M."/>
            <person name="Rychlewski L."/>
            <person name="Rynearson T.A."/>
            <person name="Schmutz J."/>
            <person name="Shapiro H."/>
            <person name="Siaut M."/>
            <person name="Stanley M."/>
            <person name="Sussman M.R."/>
            <person name="Taylor A.R."/>
            <person name="Vardi A."/>
            <person name="von Dassow P."/>
            <person name="Vyverman W."/>
            <person name="Willis A."/>
            <person name="Wyrwicz L.S."/>
            <person name="Rokhsar D.S."/>
            <person name="Weissenbach J."/>
            <person name="Armbrust E.V."/>
            <person name="Green B.R."/>
            <person name="Van de Peer Y."/>
            <person name="Grigoriev I.V."/>
        </authorList>
    </citation>
    <scope>NUCLEOTIDE SEQUENCE [LARGE SCALE GENOMIC DNA]</scope>
    <source>
        <strain evidence="1 2">CCMP1335</strain>
    </source>
</reference>
<feature type="non-terminal residue" evidence="1">
    <location>
        <position position="1"/>
    </location>
</feature>
<feature type="non-terminal residue" evidence="1">
    <location>
        <position position="111"/>
    </location>
</feature>
<gene>
    <name evidence="1" type="ORF">THAPSDRAFT_262363</name>
</gene>
<dbReference type="PANTHER" id="PTHR48064:SF6">
    <property type="entry name" value="RECEPTOR-LIKE PROTEIN KINASE 2"/>
    <property type="match status" value="1"/>
</dbReference>
<dbReference type="Proteomes" id="UP000001449">
    <property type="component" value="Chromosome 5"/>
</dbReference>
<reference evidence="1 2" key="1">
    <citation type="journal article" date="2004" name="Science">
        <title>The genome of the diatom Thalassiosira pseudonana: ecology, evolution, and metabolism.</title>
        <authorList>
            <person name="Armbrust E.V."/>
            <person name="Berges J.A."/>
            <person name="Bowler C."/>
            <person name="Green B.R."/>
            <person name="Martinez D."/>
            <person name="Putnam N.H."/>
            <person name="Zhou S."/>
            <person name="Allen A.E."/>
            <person name="Apt K.E."/>
            <person name="Bechner M."/>
            <person name="Brzezinski M.A."/>
            <person name="Chaal B.K."/>
            <person name="Chiovitti A."/>
            <person name="Davis A.K."/>
            <person name="Demarest M.S."/>
            <person name="Detter J.C."/>
            <person name="Glavina T."/>
            <person name="Goodstein D."/>
            <person name="Hadi M.Z."/>
            <person name="Hellsten U."/>
            <person name="Hildebrand M."/>
            <person name="Jenkins B.D."/>
            <person name="Jurka J."/>
            <person name="Kapitonov V.V."/>
            <person name="Kroger N."/>
            <person name="Lau W.W."/>
            <person name="Lane T.W."/>
            <person name="Larimer F.W."/>
            <person name="Lippmeier J.C."/>
            <person name="Lucas S."/>
            <person name="Medina M."/>
            <person name="Montsant A."/>
            <person name="Obornik M."/>
            <person name="Parker M.S."/>
            <person name="Palenik B."/>
            <person name="Pazour G.J."/>
            <person name="Richardson P.M."/>
            <person name="Rynearson T.A."/>
            <person name="Saito M.A."/>
            <person name="Schwartz D.C."/>
            <person name="Thamatrakoln K."/>
            <person name="Valentin K."/>
            <person name="Vardi A."/>
            <person name="Wilkerson F.P."/>
            <person name="Rokhsar D.S."/>
        </authorList>
    </citation>
    <scope>NUCLEOTIDE SEQUENCE [LARGE SCALE GENOMIC DNA]</scope>
    <source>
        <strain evidence="1 2">CCMP1335</strain>
    </source>
</reference>
<dbReference type="InterPro" id="IPR001611">
    <property type="entry name" value="Leu-rich_rpt"/>
</dbReference>
<dbReference type="RefSeq" id="XP_002290479.1">
    <property type="nucleotide sequence ID" value="XM_002290443.1"/>
</dbReference>
<keyword evidence="2" id="KW-1185">Reference proteome</keyword>
<dbReference type="OMA" id="MRYVEIQ"/>
<dbReference type="Pfam" id="PF00560">
    <property type="entry name" value="LRR_1"/>
    <property type="match status" value="1"/>
</dbReference>
<sequence length="111" mass="12219">NNLYGSFPSELGALEEMRYVEIQDDWLVGTIPDALGTGWKKLHTFLVGGNVLGGGFPSTFAKNEMLGTLFIDRNRFNGTFPAVFSTLKSLEWLDAENNEFTGTVPDNIATL</sequence>